<keyword evidence="3 6" id="KW-0812">Transmembrane</keyword>
<keyword evidence="8" id="KW-1185">Reference proteome</keyword>
<feature type="transmembrane region" description="Helical" evidence="6">
    <location>
        <begin position="455"/>
        <end position="475"/>
    </location>
</feature>
<dbReference type="InterPro" id="IPR018385">
    <property type="entry name" value="C4_dicarb_anaerob_car-like"/>
</dbReference>
<reference evidence="7" key="1">
    <citation type="submission" date="2021-10" db="EMBL/GenBank/DDBJ databases">
        <authorList>
            <person name="Criscuolo A."/>
        </authorList>
    </citation>
    <scope>NUCLEOTIDE SEQUENCE</scope>
    <source>
        <strain evidence="7">CIP111885</strain>
    </source>
</reference>
<feature type="transmembrane region" description="Helical" evidence="6">
    <location>
        <begin position="330"/>
        <end position="349"/>
    </location>
</feature>
<keyword evidence="5 6" id="KW-0472">Membrane</keyword>
<dbReference type="PANTHER" id="PTHR43652:SF2">
    <property type="entry name" value="BASIC AMINO ACID ANTIPORTER YFCC-RELATED"/>
    <property type="match status" value="1"/>
</dbReference>
<organism evidence="7 8">
    <name type="scientific">Pseudoneobacillus rhizosphaerae</name>
    <dbReference type="NCBI Taxonomy" id="2880968"/>
    <lineage>
        <taxon>Bacteria</taxon>
        <taxon>Bacillati</taxon>
        <taxon>Bacillota</taxon>
        <taxon>Bacilli</taxon>
        <taxon>Bacillales</taxon>
        <taxon>Bacillaceae</taxon>
        <taxon>Pseudoneobacillus</taxon>
    </lineage>
</organism>
<protein>
    <recommendedName>
        <fullName evidence="9">YfcC family protein</fullName>
    </recommendedName>
</protein>
<proteinExistence type="predicted"/>
<dbReference type="Proteomes" id="UP000789845">
    <property type="component" value="Unassembled WGS sequence"/>
</dbReference>
<dbReference type="AlphaFoldDB" id="A0A9C7LC03"/>
<dbReference type="PANTHER" id="PTHR43652">
    <property type="entry name" value="BASIC AMINO ACID ANTIPORTER YFCC-RELATED"/>
    <property type="match status" value="1"/>
</dbReference>
<evidence type="ECO:0000256" key="6">
    <source>
        <dbReference type="SAM" id="Phobius"/>
    </source>
</evidence>
<dbReference type="InterPro" id="IPR051679">
    <property type="entry name" value="DASS-Related_Transporters"/>
</dbReference>
<evidence type="ECO:0000256" key="3">
    <source>
        <dbReference type="ARBA" id="ARBA00022692"/>
    </source>
</evidence>
<dbReference type="GO" id="GO:0005886">
    <property type="term" value="C:plasma membrane"/>
    <property type="evidence" value="ECO:0007669"/>
    <property type="project" value="UniProtKB-SubCell"/>
</dbReference>
<feature type="transmembrane region" description="Helical" evidence="6">
    <location>
        <begin position="430"/>
        <end position="448"/>
    </location>
</feature>
<comment type="caution">
    <text evidence="7">The sequence shown here is derived from an EMBL/GenBank/DDBJ whole genome shotgun (WGS) entry which is preliminary data.</text>
</comment>
<dbReference type="EMBL" id="CAKJTG010000019">
    <property type="protein sequence ID" value="CAG9609423.1"/>
    <property type="molecule type" value="Genomic_DNA"/>
</dbReference>
<name>A0A9C7LC03_9BACI</name>
<feature type="transmembrane region" description="Helical" evidence="6">
    <location>
        <begin position="300"/>
        <end position="318"/>
    </location>
</feature>
<dbReference type="RefSeq" id="WP_230497657.1">
    <property type="nucleotide sequence ID" value="NZ_CAKJTG010000019.1"/>
</dbReference>
<evidence type="ECO:0000256" key="1">
    <source>
        <dbReference type="ARBA" id="ARBA00004651"/>
    </source>
</evidence>
<evidence type="ECO:0008006" key="9">
    <source>
        <dbReference type="Google" id="ProtNLM"/>
    </source>
</evidence>
<feature type="transmembrane region" description="Helical" evidence="6">
    <location>
        <begin position="127"/>
        <end position="144"/>
    </location>
</feature>
<feature type="transmembrane region" description="Helical" evidence="6">
    <location>
        <begin position="171"/>
        <end position="191"/>
    </location>
</feature>
<feature type="transmembrane region" description="Helical" evidence="6">
    <location>
        <begin position="26"/>
        <end position="44"/>
    </location>
</feature>
<dbReference type="Pfam" id="PF03606">
    <property type="entry name" value="DcuC"/>
    <property type="match status" value="1"/>
</dbReference>
<feature type="transmembrane region" description="Helical" evidence="6">
    <location>
        <begin position="211"/>
        <end position="229"/>
    </location>
</feature>
<evidence type="ECO:0000313" key="8">
    <source>
        <dbReference type="Proteomes" id="UP000789845"/>
    </source>
</evidence>
<gene>
    <name evidence="7" type="ORF">NEOCIP111885_03165</name>
</gene>
<evidence type="ECO:0000313" key="7">
    <source>
        <dbReference type="EMBL" id="CAG9609423.1"/>
    </source>
</evidence>
<feature type="transmembrane region" description="Helical" evidence="6">
    <location>
        <begin position="273"/>
        <end position="294"/>
    </location>
</feature>
<feature type="transmembrane region" description="Helical" evidence="6">
    <location>
        <begin position="84"/>
        <end position="106"/>
    </location>
</feature>
<accession>A0A9C7LC03</accession>
<evidence type="ECO:0000256" key="5">
    <source>
        <dbReference type="ARBA" id="ARBA00023136"/>
    </source>
</evidence>
<sequence>MENIETITNINNNIVKKKWYDRIPSTVVFLFFTLIIGAIATYLIPAGKFVRVVDEKTGVTKIDPNSFHYVDSAPVGFLDIFKSIYTGLVEGGGIIFLVFLGYFWVYTMLKTGAFNAVIGKIINNSKLRSLYIPIFIILFTLAGSTYGELTASYGLIPLFIGLAMMMRHDAIIGIAICGMACAIGSAVATSNPYTTALAQNIAELPMYSGQGLKWLSMVAFLIPTIWYTTRYANKIKNDTSQSLVNDLDFTSFKFNEAEINNLQDSKMTLTQKVVLGVFLLSIVAIVAGSVLWKFGLTEVAMVYLMGALVMSFVARFSADQIAENFCKACSEIMMVVILIGLARSVLIILTNADIIDSIVYGLYQPIKDLPPWASAQGMLVMQTLLNFVIPSGTGQAVTVMPIMVPLADLSEVTRQTAVMAFTYGEGFSNLLYPTAHIGIMLGIAKIPFGRWFKFFMPLFGILFVIQMIFVLIAVITNYGPF</sequence>
<evidence type="ECO:0000256" key="2">
    <source>
        <dbReference type="ARBA" id="ARBA00022475"/>
    </source>
</evidence>
<evidence type="ECO:0000256" key="4">
    <source>
        <dbReference type="ARBA" id="ARBA00022989"/>
    </source>
</evidence>
<keyword evidence="4 6" id="KW-1133">Transmembrane helix</keyword>
<comment type="subcellular location">
    <subcellularLocation>
        <location evidence="1">Cell membrane</location>
        <topology evidence="1">Multi-pass membrane protein</topology>
    </subcellularLocation>
</comment>
<keyword evidence="2" id="KW-1003">Cell membrane</keyword>